<evidence type="ECO:0008006" key="3">
    <source>
        <dbReference type="Google" id="ProtNLM"/>
    </source>
</evidence>
<accession>A0ABP1GP57</accession>
<comment type="caution">
    <text evidence="1">The sequence shown here is derived from an EMBL/GenBank/DDBJ whole genome shotgun (WGS) entry which is preliminary data.</text>
</comment>
<reference evidence="1 2" key="1">
    <citation type="submission" date="2024-07" db="EMBL/GenBank/DDBJ databases">
        <authorList>
            <person name="Akdeniz Z."/>
        </authorList>
    </citation>
    <scope>NUCLEOTIDE SEQUENCE [LARGE SCALE GENOMIC DNA]</scope>
</reference>
<sequence>MLRPRYTLLYLVRQWTTQVQIKHLSAYQWERRCQDSLIMIKLNWMTFKYNEIRHIEASYFLKICKCLTASEADVERLFSYLRRATGSYLRQSLAIDTYKWLCYVKIHDNSKLNELYVDEEDI</sequence>
<proteinExistence type="predicted"/>
<protein>
    <recommendedName>
        <fullName evidence="3">HAT C-terminal dimerisation domain-containing protein</fullName>
    </recommendedName>
</protein>
<evidence type="ECO:0000313" key="2">
    <source>
        <dbReference type="Proteomes" id="UP001642409"/>
    </source>
</evidence>
<name>A0ABP1GP57_9EUKA</name>
<keyword evidence="2" id="KW-1185">Reference proteome</keyword>
<gene>
    <name evidence="1" type="ORF">HINF_LOCUS1334</name>
</gene>
<organism evidence="1 2">
    <name type="scientific">Hexamita inflata</name>
    <dbReference type="NCBI Taxonomy" id="28002"/>
    <lineage>
        <taxon>Eukaryota</taxon>
        <taxon>Metamonada</taxon>
        <taxon>Diplomonadida</taxon>
        <taxon>Hexamitidae</taxon>
        <taxon>Hexamitinae</taxon>
        <taxon>Hexamita</taxon>
    </lineage>
</organism>
<evidence type="ECO:0000313" key="1">
    <source>
        <dbReference type="EMBL" id="CAL5971394.1"/>
    </source>
</evidence>
<dbReference type="Proteomes" id="UP001642409">
    <property type="component" value="Unassembled WGS sequence"/>
</dbReference>
<dbReference type="EMBL" id="CAXDID020000002">
    <property type="protein sequence ID" value="CAL5971394.1"/>
    <property type="molecule type" value="Genomic_DNA"/>
</dbReference>